<comment type="caution">
    <text evidence="3">The sequence shown here is derived from an EMBL/GenBank/DDBJ whole genome shotgun (WGS) entry which is preliminary data.</text>
</comment>
<dbReference type="Proteomes" id="UP000473905">
    <property type="component" value="Unassembled WGS sequence"/>
</dbReference>
<dbReference type="InterPro" id="IPR052701">
    <property type="entry name" value="GAG_Ulvan_Degrading_Sulfatases"/>
</dbReference>
<keyword evidence="4" id="KW-1185">Reference proteome</keyword>
<name>A0A5M5D7S5_BACOV</name>
<dbReference type="InterPro" id="IPR000917">
    <property type="entry name" value="Sulfatase_N"/>
</dbReference>
<dbReference type="AlphaFoldDB" id="A0A5M5D7S5"/>
<gene>
    <name evidence="3" type="ORF">F3D66_22650</name>
</gene>
<dbReference type="PANTHER" id="PTHR43751:SF1">
    <property type="entry name" value="SULFATASE ATSG-RELATED"/>
    <property type="match status" value="1"/>
</dbReference>
<dbReference type="EMBL" id="VWKB01000036">
    <property type="protein sequence ID" value="KAA4091703.1"/>
    <property type="molecule type" value="Genomic_DNA"/>
</dbReference>
<evidence type="ECO:0000313" key="4">
    <source>
        <dbReference type="Proteomes" id="UP000473905"/>
    </source>
</evidence>
<evidence type="ECO:0000256" key="1">
    <source>
        <dbReference type="PIRSR" id="PIRSR600917-52"/>
    </source>
</evidence>
<accession>A0A5M5D7S5</accession>
<dbReference type="Gene3D" id="3.40.720.10">
    <property type="entry name" value="Alkaline Phosphatase, subunit A"/>
    <property type="match status" value="1"/>
</dbReference>
<dbReference type="SUPFAM" id="SSF53649">
    <property type="entry name" value="Alkaline phosphatase-like"/>
    <property type="match status" value="1"/>
</dbReference>
<proteinExistence type="predicted"/>
<reference evidence="3 4" key="1">
    <citation type="journal article" date="2019" name="Nat. Med.">
        <title>A library of human gut bacterial isolates paired with longitudinal multiomics data enables mechanistic microbiome research.</title>
        <authorList>
            <person name="Poyet M."/>
            <person name="Groussin M."/>
            <person name="Gibbons S.M."/>
            <person name="Avila-Pacheco J."/>
            <person name="Jiang X."/>
            <person name="Kearney S.M."/>
            <person name="Perrotta A.R."/>
            <person name="Berdy B."/>
            <person name="Zhao S."/>
            <person name="Lieberman T.D."/>
            <person name="Swanson P.K."/>
            <person name="Smith M."/>
            <person name="Roesemann S."/>
            <person name="Alexander J.E."/>
            <person name="Rich S.A."/>
            <person name="Livny J."/>
            <person name="Vlamakis H."/>
            <person name="Clish C."/>
            <person name="Bullock K."/>
            <person name="Deik A."/>
            <person name="Scott J."/>
            <person name="Pierce K.A."/>
            <person name="Xavier R.J."/>
            <person name="Alm E.J."/>
        </authorList>
    </citation>
    <scope>NUCLEOTIDE SEQUENCE [LARGE SCALE GENOMIC DNA]</scope>
    <source>
        <strain evidence="3 4">BIOML-A134</strain>
    </source>
</reference>
<dbReference type="Pfam" id="PF00884">
    <property type="entry name" value="Sulfatase"/>
    <property type="match status" value="1"/>
</dbReference>
<protein>
    <submittedName>
        <fullName evidence="3">Sulfatase</fullName>
    </submittedName>
</protein>
<sequence length="494" mass="56505">MLKNKLTLLPLLATSAAVMGENEQPNILFCIADDASRESFGAYGGRNCNTPAIDALASEGVVFTNAYTQNPKSAPSRACILTGKYSWQLKEATNHFPHFPAEFTLYPQVLMENGYYVGYTGKGWGPGTYDTKDNPAGPEYNKLTVKDRPAKGIFNTDYSGNFRAFLDDNKEGKPFCFWLGCKEPHRFYEKDSWKKNGKSIDSVYVQPFYPDNEIVRGDIMDYAVEVEWFDKHVGEAVQILKEKGMLENTMIVVTSDHGMPFPRIKGQIYEEGFHVPFIVYWKGKVMGGRSVDDFIGFHDIAPTLLEAAQIDGNFGMTGKSFINLLTSKKSGRIDKKRDHMILIKERHDVGRANEDGVNLGYPVRAIRTDEYLYVVNYKPERWPVGNPEYDYRNCDNSPTKSYLTGLKPGDKDYRYNEMAFAKRPGEEFYLIKEDPHCMKNQALNPEYRKVMDKLRKRMENELKRTGDPRMYGKGDIFDKYPYMGKALDYSKKIK</sequence>
<dbReference type="PANTHER" id="PTHR43751">
    <property type="entry name" value="SULFATASE"/>
    <property type="match status" value="1"/>
</dbReference>
<feature type="domain" description="Sulfatase N-terminal" evidence="2">
    <location>
        <begin position="25"/>
        <end position="310"/>
    </location>
</feature>
<evidence type="ECO:0000259" key="2">
    <source>
        <dbReference type="Pfam" id="PF00884"/>
    </source>
</evidence>
<dbReference type="RefSeq" id="WP_004320045.1">
    <property type="nucleotide sequence ID" value="NZ_DAWEDY010000076.1"/>
</dbReference>
<dbReference type="CDD" id="cd16027">
    <property type="entry name" value="SGSH"/>
    <property type="match status" value="1"/>
</dbReference>
<feature type="modified residue" description="3-oxoalanine (Ser)" evidence="1">
    <location>
        <position position="73"/>
    </location>
</feature>
<evidence type="ECO:0000313" key="3">
    <source>
        <dbReference type="EMBL" id="KAA4091703.1"/>
    </source>
</evidence>
<comment type="PTM">
    <text evidence="1">The conversion to 3-oxoalanine (also known as C-formylglycine, FGly), of a serine or cysteine residue in prokaryotes and of a cysteine residue in eukaryotes, is critical for catalytic activity.</text>
</comment>
<organism evidence="3 4">
    <name type="scientific">Bacteroides ovatus</name>
    <dbReference type="NCBI Taxonomy" id="28116"/>
    <lineage>
        <taxon>Bacteria</taxon>
        <taxon>Pseudomonadati</taxon>
        <taxon>Bacteroidota</taxon>
        <taxon>Bacteroidia</taxon>
        <taxon>Bacteroidales</taxon>
        <taxon>Bacteroidaceae</taxon>
        <taxon>Bacteroides</taxon>
    </lineage>
</organism>
<dbReference type="InterPro" id="IPR017850">
    <property type="entry name" value="Alkaline_phosphatase_core_sf"/>
</dbReference>